<dbReference type="EMBL" id="HBGQ01036526">
    <property type="protein sequence ID" value="CAD9425292.1"/>
    <property type="molecule type" value="Transcribed_RNA"/>
</dbReference>
<sequence length="260" mass="27285">MSRGLLACLLAALVAVGPAAASVEEASEGLASELAVDDECAEGEECSLNALQLRGKAVDGDGQEDFGEGEELPENTTDAELGSAPDGYLANSCRNGGYCVMAGYLIVAGKGGAVGMESINGGNVGYYNHMMSAAYHRCGGSNCVLITNPRGFRSQSRFHIHYRHMNGHGSHLKSRMEKAACSKDGWVKGGFPCHGKAKHYSSFPGVFSAAMGAGSISSAGVSVWPGSCGHGVIVLVSYHCSIEHSIAIIPPTKHHYNYWR</sequence>
<organism evidence="2">
    <name type="scientific">Alexandrium andersonii</name>
    <dbReference type="NCBI Taxonomy" id="327968"/>
    <lineage>
        <taxon>Eukaryota</taxon>
        <taxon>Sar</taxon>
        <taxon>Alveolata</taxon>
        <taxon>Dinophyceae</taxon>
        <taxon>Gonyaulacales</taxon>
        <taxon>Pyrocystaceae</taxon>
        <taxon>Alexandrium</taxon>
    </lineage>
</organism>
<evidence type="ECO:0000313" key="2">
    <source>
        <dbReference type="EMBL" id="CAD9425292.1"/>
    </source>
</evidence>
<feature type="signal peptide" evidence="1">
    <location>
        <begin position="1"/>
        <end position="21"/>
    </location>
</feature>
<feature type="chain" id="PRO_5030692311" evidence="1">
    <location>
        <begin position="22"/>
        <end position="260"/>
    </location>
</feature>
<gene>
    <name evidence="2" type="ORF">AAND1436_LOCUS17986</name>
</gene>
<evidence type="ECO:0000256" key="1">
    <source>
        <dbReference type="SAM" id="SignalP"/>
    </source>
</evidence>
<protein>
    <submittedName>
        <fullName evidence="2">Uncharacterized protein</fullName>
    </submittedName>
</protein>
<reference evidence="2" key="1">
    <citation type="submission" date="2021-01" db="EMBL/GenBank/DDBJ databases">
        <authorList>
            <person name="Corre E."/>
            <person name="Pelletier E."/>
            <person name="Niang G."/>
            <person name="Scheremetjew M."/>
            <person name="Finn R."/>
            <person name="Kale V."/>
            <person name="Holt S."/>
            <person name="Cochrane G."/>
            <person name="Meng A."/>
            <person name="Brown T."/>
            <person name="Cohen L."/>
        </authorList>
    </citation>
    <scope>NUCLEOTIDE SEQUENCE</scope>
    <source>
        <strain evidence="2">CCMP2222</strain>
    </source>
</reference>
<dbReference type="AlphaFoldDB" id="A0A7S2CHC3"/>
<proteinExistence type="predicted"/>
<accession>A0A7S2CHC3</accession>
<keyword evidence="1" id="KW-0732">Signal</keyword>
<name>A0A7S2CHC3_9DINO</name>